<dbReference type="InParanoid" id="A0A0C3DED3"/>
<protein>
    <recommendedName>
        <fullName evidence="6">CCT-beta</fullName>
    </recommendedName>
</protein>
<evidence type="ECO:0000256" key="3">
    <source>
        <dbReference type="ARBA" id="ARBA00023186"/>
    </source>
</evidence>
<dbReference type="GO" id="GO:0005524">
    <property type="term" value="F:ATP binding"/>
    <property type="evidence" value="ECO:0007669"/>
    <property type="project" value="UniProtKB-KW"/>
</dbReference>
<keyword evidence="5" id="KW-1185">Reference proteome</keyword>
<organism evidence="4 5">
    <name type="scientific">Scleroderma citrinum Foug A</name>
    <dbReference type="NCBI Taxonomy" id="1036808"/>
    <lineage>
        <taxon>Eukaryota</taxon>
        <taxon>Fungi</taxon>
        <taxon>Dikarya</taxon>
        <taxon>Basidiomycota</taxon>
        <taxon>Agaricomycotina</taxon>
        <taxon>Agaricomycetes</taxon>
        <taxon>Agaricomycetidae</taxon>
        <taxon>Boletales</taxon>
        <taxon>Sclerodermatineae</taxon>
        <taxon>Sclerodermataceae</taxon>
        <taxon>Scleroderma</taxon>
    </lineage>
</organism>
<feature type="non-terminal residue" evidence="4">
    <location>
        <position position="1"/>
    </location>
</feature>
<evidence type="ECO:0000256" key="2">
    <source>
        <dbReference type="ARBA" id="ARBA00022840"/>
    </source>
</evidence>
<dbReference type="EMBL" id="KN822078">
    <property type="protein sequence ID" value="KIM59055.1"/>
    <property type="molecule type" value="Genomic_DNA"/>
</dbReference>
<evidence type="ECO:0000256" key="1">
    <source>
        <dbReference type="ARBA" id="ARBA00022741"/>
    </source>
</evidence>
<gene>
    <name evidence="4" type="ORF">SCLCIDRAFT_126878</name>
</gene>
<accession>A0A0C3DED3</accession>
<keyword evidence="1" id="KW-0547">Nucleotide-binding</keyword>
<proteinExistence type="predicted"/>
<dbReference type="OrthoDB" id="2691767at2759"/>
<reference evidence="4 5" key="1">
    <citation type="submission" date="2014-04" db="EMBL/GenBank/DDBJ databases">
        <authorList>
            <consortium name="DOE Joint Genome Institute"/>
            <person name="Kuo A."/>
            <person name="Kohler A."/>
            <person name="Nagy L.G."/>
            <person name="Floudas D."/>
            <person name="Copeland A."/>
            <person name="Barry K.W."/>
            <person name="Cichocki N."/>
            <person name="Veneault-Fourrey C."/>
            <person name="LaButti K."/>
            <person name="Lindquist E.A."/>
            <person name="Lipzen A."/>
            <person name="Lundell T."/>
            <person name="Morin E."/>
            <person name="Murat C."/>
            <person name="Sun H."/>
            <person name="Tunlid A."/>
            <person name="Henrissat B."/>
            <person name="Grigoriev I.V."/>
            <person name="Hibbett D.S."/>
            <person name="Martin F."/>
            <person name="Nordberg H.P."/>
            <person name="Cantor M.N."/>
            <person name="Hua S.X."/>
        </authorList>
    </citation>
    <scope>NUCLEOTIDE SEQUENCE [LARGE SCALE GENOMIC DNA]</scope>
    <source>
        <strain evidence="4 5">Foug A</strain>
    </source>
</reference>
<sequence>QAAEEKAENTRLSPFLEALTIGDLIKSTPRQKSTLTGDFNVTNDDATILKSNQLDSAAAKILINIPRVRDNEVGGGTSVCILTVELLREAEQLIAMKTHPQTVVDADRIVSTVAER</sequence>
<evidence type="ECO:0000313" key="4">
    <source>
        <dbReference type="EMBL" id="KIM59055.1"/>
    </source>
</evidence>
<dbReference type="STRING" id="1036808.A0A0C3DED3"/>
<name>A0A0C3DED3_9AGAM</name>
<dbReference type="PANTHER" id="PTHR11353">
    <property type="entry name" value="CHAPERONIN"/>
    <property type="match status" value="1"/>
</dbReference>
<dbReference type="Gene3D" id="1.10.560.10">
    <property type="entry name" value="GroEL-like equatorial domain"/>
    <property type="match status" value="1"/>
</dbReference>
<dbReference type="Pfam" id="PF00118">
    <property type="entry name" value="Cpn60_TCP1"/>
    <property type="match status" value="1"/>
</dbReference>
<dbReference type="SUPFAM" id="SSF48592">
    <property type="entry name" value="GroEL equatorial domain-like"/>
    <property type="match status" value="1"/>
</dbReference>
<evidence type="ECO:0000313" key="5">
    <source>
        <dbReference type="Proteomes" id="UP000053989"/>
    </source>
</evidence>
<keyword evidence="2" id="KW-0067">ATP-binding</keyword>
<keyword evidence="3" id="KW-0143">Chaperone</keyword>
<dbReference type="AlphaFoldDB" id="A0A0C3DED3"/>
<dbReference type="Proteomes" id="UP000053989">
    <property type="component" value="Unassembled WGS sequence"/>
</dbReference>
<dbReference type="HOGENOM" id="CLU_008891_2_3_1"/>
<evidence type="ECO:0008006" key="6">
    <source>
        <dbReference type="Google" id="ProtNLM"/>
    </source>
</evidence>
<dbReference type="GO" id="GO:0140662">
    <property type="term" value="F:ATP-dependent protein folding chaperone"/>
    <property type="evidence" value="ECO:0007669"/>
    <property type="project" value="InterPro"/>
</dbReference>
<dbReference type="InterPro" id="IPR017998">
    <property type="entry name" value="Chaperone_TCP-1"/>
</dbReference>
<dbReference type="InterPro" id="IPR002423">
    <property type="entry name" value="Cpn60/GroEL/TCP-1"/>
</dbReference>
<reference evidence="5" key="2">
    <citation type="submission" date="2015-01" db="EMBL/GenBank/DDBJ databases">
        <title>Evolutionary Origins and Diversification of the Mycorrhizal Mutualists.</title>
        <authorList>
            <consortium name="DOE Joint Genome Institute"/>
            <consortium name="Mycorrhizal Genomics Consortium"/>
            <person name="Kohler A."/>
            <person name="Kuo A."/>
            <person name="Nagy L.G."/>
            <person name="Floudas D."/>
            <person name="Copeland A."/>
            <person name="Barry K.W."/>
            <person name="Cichocki N."/>
            <person name="Veneault-Fourrey C."/>
            <person name="LaButti K."/>
            <person name="Lindquist E.A."/>
            <person name="Lipzen A."/>
            <person name="Lundell T."/>
            <person name="Morin E."/>
            <person name="Murat C."/>
            <person name="Riley R."/>
            <person name="Ohm R."/>
            <person name="Sun H."/>
            <person name="Tunlid A."/>
            <person name="Henrissat B."/>
            <person name="Grigoriev I.V."/>
            <person name="Hibbett D.S."/>
            <person name="Martin F."/>
        </authorList>
    </citation>
    <scope>NUCLEOTIDE SEQUENCE [LARGE SCALE GENOMIC DNA]</scope>
    <source>
        <strain evidence="5">Foug A</strain>
    </source>
</reference>
<dbReference type="InterPro" id="IPR027413">
    <property type="entry name" value="GROEL-like_equatorial_sf"/>
</dbReference>